<dbReference type="Proteomes" id="UP000800200">
    <property type="component" value="Unassembled WGS sequence"/>
</dbReference>
<evidence type="ECO:0000313" key="1">
    <source>
        <dbReference type="EMBL" id="KAF2181929.1"/>
    </source>
</evidence>
<evidence type="ECO:0000313" key="2">
    <source>
        <dbReference type="Proteomes" id="UP000800200"/>
    </source>
</evidence>
<dbReference type="InterPro" id="IPR013744">
    <property type="entry name" value="SidJ"/>
</dbReference>
<name>A0A6A6DUM5_9PEZI</name>
<dbReference type="AlphaFoldDB" id="A0A6A6DUM5"/>
<gene>
    <name evidence="1" type="ORF">K469DRAFT_249674</name>
</gene>
<proteinExistence type="predicted"/>
<dbReference type="PANTHER" id="PTHR31591">
    <property type="entry name" value="UPF0613 PROTEIN PB24D3.06C"/>
    <property type="match status" value="1"/>
</dbReference>
<keyword evidence="2" id="KW-1185">Reference proteome</keyword>
<protein>
    <submittedName>
        <fullName evidence="1">Siderophore biosynthesis lipase/esteras-like protein</fullName>
    </submittedName>
</protein>
<dbReference type="OrthoDB" id="10034502at2759"/>
<dbReference type="SUPFAM" id="SSF53474">
    <property type="entry name" value="alpha/beta-Hydrolases"/>
    <property type="match status" value="1"/>
</dbReference>
<dbReference type="Pfam" id="PF08538">
    <property type="entry name" value="DUF1749"/>
    <property type="match status" value="1"/>
</dbReference>
<accession>A0A6A6DUM5</accession>
<dbReference type="EMBL" id="ML994650">
    <property type="protein sequence ID" value="KAF2181929.1"/>
    <property type="molecule type" value="Genomic_DNA"/>
</dbReference>
<dbReference type="Gene3D" id="3.40.50.1820">
    <property type="entry name" value="alpha/beta hydrolase"/>
    <property type="match status" value="1"/>
</dbReference>
<sequence>MATRGVLHPYTERLVAFEHSSSMPAWANTFPNTLLWIGGLGDGLLTVKYPKAIAKRLPPDWVLAEVLLSSSYKGWGTGSLKRDAKQLAKCVEYFKELRPDRKIVLMGHSTGCQDIMEYLVGEGHAERPGIDGAILQAGVSDRECMVAEVPPDVYNGAVALARKMTDEGNGGNVMPRDEISKLFGGIMTASRFLSLASPDKNGADDYFSSDLEDSQLEATFGKIKKENPMMFLFSGADQHIPAFVDRVALVKRWTEAVKKGGGVVDDMNGGVILDAHHNLNEDSDEVVQNLVQRVMGFLHGVNCEAFTSPTKL</sequence>
<reference evidence="1" key="1">
    <citation type="journal article" date="2020" name="Stud. Mycol.">
        <title>101 Dothideomycetes genomes: a test case for predicting lifestyles and emergence of pathogens.</title>
        <authorList>
            <person name="Haridas S."/>
            <person name="Albert R."/>
            <person name="Binder M."/>
            <person name="Bloem J."/>
            <person name="Labutti K."/>
            <person name="Salamov A."/>
            <person name="Andreopoulos B."/>
            <person name="Baker S."/>
            <person name="Barry K."/>
            <person name="Bills G."/>
            <person name="Bluhm B."/>
            <person name="Cannon C."/>
            <person name="Castanera R."/>
            <person name="Culley D."/>
            <person name="Daum C."/>
            <person name="Ezra D."/>
            <person name="Gonzalez J."/>
            <person name="Henrissat B."/>
            <person name="Kuo A."/>
            <person name="Liang C."/>
            <person name="Lipzen A."/>
            <person name="Lutzoni F."/>
            <person name="Magnuson J."/>
            <person name="Mondo S."/>
            <person name="Nolan M."/>
            <person name="Ohm R."/>
            <person name="Pangilinan J."/>
            <person name="Park H.-J."/>
            <person name="Ramirez L."/>
            <person name="Alfaro M."/>
            <person name="Sun H."/>
            <person name="Tritt A."/>
            <person name="Yoshinaga Y."/>
            <person name="Zwiers L.-H."/>
            <person name="Turgeon B."/>
            <person name="Goodwin S."/>
            <person name="Spatafora J."/>
            <person name="Crous P."/>
            <person name="Grigoriev I."/>
        </authorList>
    </citation>
    <scope>NUCLEOTIDE SEQUENCE</scope>
    <source>
        <strain evidence="1">CBS 207.26</strain>
    </source>
</reference>
<organism evidence="1 2">
    <name type="scientific">Zopfia rhizophila CBS 207.26</name>
    <dbReference type="NCBI Taxonomy" id="1314779"/>
    <lineage>
        <taxon>Eukaryota</taxon>
        <taxon>Fungi</taxon>
        <taxon>Dikarya</taxon>
        <taxon>Ascomycota</taxon>
        <taxon>Pezizomycotina</taxon>
        <taxon>Dothideomycetes</taxon>
        <taxon>Dothideomycetes incertae sedis</taxon>
        <taxon>Zopfiaceae</taxon>
        <taxon>Zopfia</taxon>
    </lineage>
</organism>
<dbReference type="PANTHER" id="PTHR31591:SF1">
    <property type="entry name" value="UPF0613 PROTEIN PB24D3.06C"/>
    <property type="match status" value="1"/>
</dbReference>
<dbReference type="InterPro" id="IPR029058">
    <property type="entry name" value="AB_hydrolase_fold"/>
</dbReference>